<dbReference type="Proteomes" id="UP001292094">
    <property type="component" value="Unassembled WGS sequence"/>
</dbReference>
<sequence>MLCSLAPIFQSSSSILIRHYREVLLVGCRSGCSLGAGVRESRDPCVVAKRRNVVGFQHILERTDRLAKQAVSGSNDRFHGHRIPASDPSLYWGMLAL</sequence>
<proteinExistence type="predicted"/>
<protein>
    <submittedName>
        <fullName evidence="1">Uncharacterized protein</fullName>
    </submittedName>
</protein>
<keyword evidence="2" id="KW-1185">Reference proteome</keyword>
<comment type="caution">
    <text evidence="1">The sequence shown here is derived from an EMBL/GenBank/DDBJ whole genome shotgun (WGS) entry which is preliminary data.</text>
</comment>
<evidence type="ECO:0000313" key="2">
    <source>
        <dbReference type="Proteomes" id="UP001292094"/>
    </source>
</evidence>
<dbReference type="EMBL" id="JAWZYT010000158">
    <property type="protein sequence ID" value="KAK4327301.1"/>
    <property type="molecule type" value="Genomic_DNA"/>
</dbReference>
<organism evidence="1 2">
    <name type="scientific">Petrolisthes manimaculis</name>
    <dbReference type="NCBI Taxonomy" id="1843537"/>
    <lineage>
        <taxon>Eukaryota</taxon>
        <taxon>Metazoa</taxon>
        <taxon>Ecdysozoa</taxon>
        <taxon>Arthropoda</taxon>
        <taxon>Crustacea</taxon>
        <taxon>Multicrustacea</taxon>
        <taxon>Malacostraca</taxon>
        <taxon>Eumalacostraca</taxon>
        <taxon>Eucarida</taxon>
        <taxon>Decapoda</taxon>
        <taxon>Pleocyemata</taxon>
        <taxon>Anomura</taxon>
        <taxon>Galatheoidea</taxon>
        <taxon>Porcellanidae</taxon>
        <taxon>Petrolisthes</taxon>
    </lineage>
</organism>
<evidence type="ECO:0000313" key="1">
    <source>
        <dbReference type="EMBL" id="KAK4327301.1"/>
    </source>
</evidence>
<reference evidence="1" key="1">
    <citation type="submission" date="2023-11" db="EMBL/GenBank/DDBJ databases">
        <title>Genome assemblies of two species of porcelain crab, Petrolisthes cinctipes and Petrolisthes manimaculis (Anomura: Porcellanidae).</title>
        <authorList>
            <person name="Angst P."/>
        </authorList>
    </citation>
    <scope>NUCLEOTIDE SEQUENCE</scope>
    <source>
        <strain evidence="1">PB745_02</strain>
        <tissue evidence="1">Gill</tissue>
    </source>
</reference>
<name>A0AAE1QIC9_9EUCA</name>
<dbReference type="AlphaFoldDB" id="A0AAE1QIC9"/>
<accession>A0AAE1QIC9</accession>
<gene>
    <name evidence="1" type="ORF">Pmani_002242</name>
</gene>